<protein>
    <submittedName>
        <fullName evidence="2">Uncharacterized protein</fullName>
    </submittedName>
</protein>
<evidence type="ECO:0000313" key="2">
    <source>
        <dbReference type="EMBL" id="CCV64385.1"/>
    </source>
</evidence>
<keyword evidence="3" id="KW-1185">Reference proteome</keyword>
<organism evidence="2 3">
    <name type="scientific">Alteracholeplasma palmae (strain ATCC 49389 / J233)</name>
    <name type="common">Acholeplasma palmae</name>
    <dbReference type="NCBI Taxonomy" id="1318466"/>
    <lineage>
        <taxon>Bacteria</taxon>
        <taxon>Bacillati</taxon>
        <taxon>Mycoplasmatota</taxon>
        <taxon>Mollicutes</taxon>
        <taxon>Acholeplasmatales</taxon>
        <taxon>Acholeplasmataceae</taxon>
        <taxon>Acholeplasma</taxon>
    </lineage>
</organism>
<feature type="transmembrane region" description="Helical" evidence="1">
    <location>
        <begin position="114"/>
        <end position="134"/>
    </location>
</feature>
<feature type="transmembrane region" description="Helical" evidence="1">
    <location>
        <begin position="84"/>
        <end position="108"/>
    </location>
</feature>
<dbReference type="AlphaFoldDB" id="U4KQ09"/>
<evidence type="ECO:0000313" key="3">
    <source>
        <dbReference type="Proteomes" id="UP000032740"/>
    </source>
</evidence>
<name>U4KQ09_ALTPJ</name>
<accession>U4KQ09</accession>
<keyword evidence="1" id="KW-0472">Membrane</keyword>
<reference evidence="2 3" key="1">
    <citation type="journal article" date="2013" name="J. Mol. Microbiol. Biotechnol.">
        <title>Analysis of the Complete Genomes of Acholeplasma brassicae , A. palmae and A. laidlawii and Their Comparison to the Obligate Parasites from ' Candidatus Phytoplasma'.</title>
        <authorList>
            <person name="Kube M."/>
            <person name="Siewert C."/>
            <person name="Migdoll A.M."/>
            <person name="Duduk B."/>
            <person name="Holz S."/>
            <person name="Rabus R."/>
            <person name="Seemuller E."/>
            <person name="Mitrovic J."/>
            <person name="Muller I."/>
            <person name="Buttner C."/>
            <person name="Reinhardt R."/>
        </authorList>
    </citation>
    <scope>NUCLEOTIDE SEQUENCE [LARGE SCALE GENOMIC DNA]</scope>
    <source>
        <strain evidence="2 3">J233</strain>
    </source>
</reference>
<feature type="transmembrane region" description="Helical" evidence="1">
    <location>
        <begin position="52"/>
        <end position="72"/>
    </location>
</feature>
<feature type="transmembrane region" description="Helical" evidence="1">
    <location>
        <begin position="7"/>
        <end position="32"/>
    </location>
</feature>
<dbReference type="RefSeq" id="WP_026659332.1">
    <property type="nucleotide sequence ID" value="NC_022538.1"/>
</dbReference>
<keyword evidence="1" id="KW-1133">Transmembrane helix</keyword>
<dbReference type="KEGG" id="apal:BN85408080"/>
<dbReference type="Proteomes" id="UP000032740">
    <property type="component" value="Chromosome"/>
</dbReference>
<gene>
    <name evidence="2" type="ORF">BN85408080</name>
</gene>
<evidence type="ECO:0000256" key="1">
    <source>
        <dbReference type="SAM" id="Phobius"/>
    </source>
</evidence>
<proteinExistence type="predicted"/>
<dbReference type="EMBL" id="FO681347">
    <property type="protein sequence ID" value="CCV64385.1"/>
    <property type="molecule type" value="Genomic_DNA"/>
</dbReference>
<dbReference type="HOGENOM" id="CLU_1792260_0_0_14"/>
<keyword evidence="1" id="KW-0812">Transmembrane</keyword>
<sequence>MQKKIRVVLISIALVICILYLIQSVFNFISVLEVSSEYSQNDFVQIISKSTAYFGFMITLILWMINILYVLFKTDKMNELLTKVYKPIAQIVLNVAVLTLAVIVYYFFNTSFGLVIQTYAFTSALMIITVIINVNRLNKNRVSH</sequence>